<dbReference type="AlphaFoldDB" id="W0FMK4"/>
<dbReference type="Gene3D" id="2.60.40.1180">
    <property type="entry name" value="Golgi alpha-mannosidase II"/>
    <property type="match status" value="1"/>
</dbReference>
<dbReference type="SUPFAM" id="SSF74650">
    <property type="entry name" value="Galactose mutarotase-like"/>
    <property type="match status" value="1"/>
</dbReference>
<dbReference type="CDD" id="cd06591">
    <property type="entry name" value="GH31_xylosidase_XylS"/>
    <property type="match status" value="1"/>
</dbReference>
<dbReference type="InterPro" id="IPR025887">
    <property type="entry name" value="Glyco_hydro_31_N_dom"/>
</dbReference>
<dbReference type="EMBL" id="KC246802">
    <property type="protein sequence ID" value="AHF24694.1"/>
    <property type="molecule type" value="Genomic_DNA"/>
</dbReference>
<dbReference type="Gene3D" id="2.60.40.1760">
    <property type="entry name" value="glycosyl hydrolase (family 31)"/>
    <property type="match status" value="1"/>
</dbReference>
<feature type="domain" description="Glycoside hydrolase family 31 N-terminal" evidence="4">
    <location>
        <begin position="27"/>
        <end position="207"/>
    </location>
</feature>
<evidence type="ECO:0000313" key="6">
    <source>
        <dbReference type="EMBL" id="AHF24694.1"/>
    </source>
</evidence>
<evidence type="ECO:0000259" key="4">
    <source>
        <dbReference type="Pfam" id="PF13802"/>
    </source>
</evidence>
<dbReference type="Pfam" id="PF13802">
    <property type="entry name" value="Gal_mutarotas_2"/>
    <property type="match status" value="1"/>
</dbReference>
<evidence type="ECO:0000259" key="3">
    <source>
        <dbReference type="Pfam" id="PF01055"/>
    </source>
</evidence>
<evidence type="ECO:0000259" key="5">
    <source>
        <dbReference type="Pfam" id="PF21365"/>
    </source>
</evidence>
<dbReference type="GO" id="GO:0005975">
    <property type="term" value="P:carbohydrate metabolic process"/>
    <property type="evidence" value="ECO:0007669"/>
    <property type="project" value="InterPro"/>
</dbReference>
<dbReference type="CDD" id="cd14752">
    <property type="entry name" value="GH31_N"/>
    <property type="match status" value="1"/>
</dbReference>
<dbReference type="InterPro" id="IPR013780">
    <property type="entry name" value="Glyco_hydro_b"/>
</dbReference>
<evidence type="ECO:0000256" key="2">
    <source>
        <dbReference type="RuleBase" id="RU361185"/>
    </source>
</evidence>
<name>W0FMK4_9BACT</name>
<accession>W0FMK4</accession>
<dbReference type="InterPro" id="IPR011013">
    <property type="entry name" value="Gal_mutarotase_sf_dom"/>
</dbReference>
<dbReference type="Pfam" id="PF21365">
    <property type="entry name" value="Glyco_hydro_31_3rd"/>
    <property type="match status" value="1"/>
</dbReference>
<proteinExistence type="inferred from homology"/>
<evidence type="ECO:0000256" key="1">
    <source>
        <dbReference type="ARBA" id="ARBA00007806"/>
    </source>
</evidence>
<protein>
    <submittedName>
        <fullName evidence="6">Glucosidase</fullName>
    </submittedName>
</protein>
<keyword evidence="2" id="KW-0326">Glycosidase</keyword>
<dbReference type="SUPFAM" id="SSF51445">
    <property type="entry name" value="(Trans)glycosidases"/>
    <property type="match status" value="1"/>
</dbReference>
<feature type="domain" description="Glycoside hydrolase family 31 TIM barrel" evidence="3">
    <location>
        <begin position="252"/>
        <end position="589"/>
    </location>
</feature>
<dbReference type="SUPFAM" id="SSF51011">
    <property type="entry name" value="Glycosyl hydrolase domain"/>
    <property type="match status" value="1"/>
</dbReference>
<reference evidence="6" key="1">
    <citation type="journal article" date="2013" name="PLoS ONE">
        <title>Metagenomic insights into the carbohydrate-active enzymes carried by the microorganisms adhering to solid digesta in the rumen of cows.</title>
        <authorList>
            <person name="Wang L."/>
            <person name="Hatem A."/>
            <person name="Catalyurek U.V."/>
            <person name="Morrison M."/>
            <person name="Yu Z."/>
        </authorList>
    </citation>
    <scope>NUCLEOTIDE SEQUENCE</scope>
</reference>
<feature type="domain" description="Glycosyl hydrolase family 31 C-terminal" evidence="5">
    <location>
        <begin position="600"/>
        <end position="681"/>
    </location>
</feature>
<comment type="similarity">
    <text evidence="1 2">Belongs to the glycosyl hydrolase 31 family.</text>
</comment>
<sequence length="682" mass="78722">MKNGETLKMKFTAEKNALTARRCGETLRIEGWGKDSLRVRSVMYEGWTGNDWALTEAPEETKCEVRIGTEQNYNGDGTWSPVPCAEIVNGRIRATVNFAGVISFFRDGNLILREYFRSYGGTLSEGSRCLKIVNREWKGCIGGSEYSLTVRFDANDGEKIFGMGQYQQPWLNLKGNLLELAQRNSQVSVPFMVSSLGYGLLWNNPAVGQVAFANNYTEWTAKSTRQMDYWITAADSPKEILKNYTGVTGRAPMFPENLMGLWQCKLRYRTQDEVLTVARQYQKEGIRIDQIVIDFFHWTLQGDWKFDKTYWPDPKAMVDELHSMGIRVIVSVWPSVDRKSENFAPMMERGLLIRTERGAAQTYDYQGDCVEIDPFNPETRKYIWEVCRKNYYDYGIDGFWLDNSEPDYGVYDFENYRYCAGPALSCSNMYPQMFSRAFYEPMLTEKKEVPVNLLRCGWAGSQKYGNVLWSGDVPSTFQALREQLQAGLNMGLAGIPWWTTDIGGFMTDDVNDPDFRQLLIRWYQFAVYSAVLRMHGDRGPYNIPPLDTRDWGGGYLHTGQPNELWSYGEENYAIMRKYYEIRIAMHDYIRDLYREASENGSPLIRTMFYEFPEDAKCWELQDQYMFGGKYLVAPVLHLNEFERDVYLPAGKWKNVNSGEILNGGKTISVKAPIEEIPVFERM</sequence>
<keyword evidence="2" id="KW-0378">Hydrolase</keyword>
<dbReference type="GO" id="GO:0004553">
    <property type="term" value="F:hydrolase activity, hydrolyzing O-glycosyl compounds"/>
    <property type="evidence" value="ECO:0007669"/>
    <property type="project" value="InterPro"/>
</dbReference>
<dbReference type="InterPro" id="IPR000322">
    <property type="entry name" value="Glyco_hydro_31_TIM"/>
</dbReference>
<dbReference type="Pfam" id="PF01055">
    <property type="entry name" value="Glyco_hydro_31_2nd"/>
    <property type="match status" value="1"/>
</dbReference>
<dbReference type="InterPro" id="IPR048395">
    <property type="entry name" value="Glyco_hydro_31_C"/>
</dbReference>
<dbReference type="InterPro" id="IPR017853">
    <property type="entry name" value="GH"/>
</dbReference>
<dbReference type="Gene3D" id="3.20.20.80">
    <property type="entry name" value="Glycosidases"/>
    <property type="match status" value="1"/>
</dbReference>
<dbReference type="GO" id="GO:0030246">
    <property type="term" value="F:carbohydrate binding"/>
    <property type="evidence" value="ECO:0007669"/>
    <property type="project" value="InterPro"/>
</dbReference>
<dbReference type="InterPro" id="IPR051816">
    <property type="entry name" value="Glycosyl_Hydrolase_31"/>
</dbReference>
<dbReference type="PANTHER" id="PTHR43863:SF2">
    <property type="entry name" value="MALTASE-GLUCOAMYLASE"/>
    <property type="match status" value="1"/>
</dbReference>
<organism evidence="6">
    <name type="scientific">uncultured bacterium Contig1584b</name>
    <dbReference type="NCBI Taxonomy" id="1393461"/>
    <lineage>
        <taxon>Bacteria</taxon>
        <taxon>environmental samples</taxon>
    </lineage>
</organism>
<dbReference type="PANTHER" id="PTHR43863">
    <property type="entry name" value="HYDROLASE, PUTATIVE (AFU_ORTHOLOGUE AFUA_1G03140)-RELATED"/>
    <property type="match status" value="1"/>
</dbReference>